<evidence type="ECO:0000259" key="7">
    <source>
        <dbReference type="Pfam" id="PF21083"/>
    </source>
</evidence>
<evidence type="ECO:0000313" key="9">
    <source>
        <dbReference type="Proteomes" id="UP000006334"/>
    </source>
</evidence>
<sequence length="183" mass="20979">MLLPSGHWKWYIDKQSHFLMIELNAGLSFQTAFVDSQLQVIPENLYFEILHSQCFIESLEAVNQSNVPFEQSVKTQIALNATAAKCFHKPVIHKSWLYEKHPSCLVGPEQQLAWLSCNQESYLVLTLQQQGSLALCLNLSEDFKTADNKIHKQFSLINVHSDRLVSLEQINDDPIEQSNEHIN</sequence>
<evidence type="ECO:0000313" key="8">
    <source>
        <dbReference type="EMBL" id="GAC14805.1"/>
    </source>
</evidence>
<proteinExistence type="inferred from homology"/>
<dbReference type="Pfam" id="PF07126">
    <property type="entry name" value="ZapC_C"/>
    <property type="match status" value="1"/>
</dbReference>
<dbReference type="RefSeq" id="WP_008844621.1">
    <property type="nucleotide sequence ID" value="NZ_BAEN01000041.1"/>
</dbReference>
<dbReference type="GO" id="GO:0043093">
    <property type="term" value="P:FtsZ-dependent cytokinesis"/>
    <property type="evidence" value="ECO:0007669"/>
    <property type="project" value="UniProtKB-UniRule"/>
</dbReference>
<evidence type="ECO:0000256" key="2">
    <source>
        <dbReference type="ARBA" id="ARBA00022618"/>
    </source>
</evidence>
<comment type="similarity">
    <text evidence="5">Belongs to the ZapC family.</text>
</comment>
<evidence type="ECO:0000256" key="4">
    <source>
        <dbReference type="ARBA" id="ARBA00023306"/>
    </source>
</evidence>
<dbReference type="Pfam" id="PF21083">
    <property type="entry name" value="ZapC_N"/>
    <property type="match status" value="1"/>
</dbReference>
<dbReference type="AlphaFoldDB" id="K6YU76"/>
<evidence type="ECO:0000256" key="3">
    <source>
        <dbReference type="ARBA" id="ARBA00023210"/>
    </source>
</evidence>
<dbReference type="HAMAP" id="MF_00906">
    <property type="entry name" value="ZapC"/>
    <property type="match status" value="1"/>
</dbReference>
<protein>
    <recommendedName>
        <fullName evidence="5">Cell division protein ZapC</fullName>
    </recommendedName>
</protein>
<dbReference type="GO" id="GO:0000917">
    <property type="term" value="P:division septum assembly"/>
    <property type="evidence" value="ECO:0007669"/>
    <property type="project" value="UniProtKB-KW"/>
</dbReference>
<comment type="subcellular location">
    <subcellularLocation>
        <location evidence="5">Cytoplasm</location>
    </subcellularLocation>
</comment>
<keyword evidence="4 5" id="KW-0131">Cell cycle</keyword>
<dbReference type="OrthoDB" id="5765005at2"/>
<dbReference type="InterPro" id="IPR009809">
    <property type="entry name" value="ZapC"/>
</dbReference>
<comment type="caution">
    <text evidence="8">The sequence shown here is derived from an EMBL/GenBank/DDBJ whole genome shotgun (WGS) entry which is preliminary data.</text>
</comment>
<dbReference type="InterPro" id="IPR048373">
    <property type="entry name" value="ZapC_N"/>
</dbReference>
<accession>K6YU76</accession>
<dbReference type="EMBL" id="BAEN01000041">
    <property type="protein sequence ID" value="GAC14805.1"/>
    <property type="molecule type" value="Genomic_DNA"/>
</dbReference>
<comment type="subunit">
    <text evidence="5">Interacts directly with FtsZ.</text>
</comment>
<dbReference type="Proteomes" id="UP000006334">
    <property type="component" value="Unassembled WGS sequence"/>
</dbReference>
<dbReference type="GO" id="GO:0005737">
    <property type="term" value="C:cytoplasm"/>
    <property type="evidence" value="ECO:0007669"/>
    <property type="project" value="UniProtKB-SubCell"/>
</dbReference>
<evidence type="ECO:0000256" key="1">
    <source>
        <dbReference type="ARBA" id="ARBA00022490"/>
    </source>
</evidence>
<name>K6YU76_9ALTE</name>
<gene>
    <name evidence="5" type="primary">zapC</name>
    <name evidence="8" type="ORF">GLIP_2177</name>
</gene>
<evidence type="ECO:0000259" key="6">
    <source>
        <dbReference type="Pfam" id="PF07126"/>
    </source>
</evidence>
<keyword evidence="3 5" id="KW-0717">Septation</keyword>
<organism evidence="8 9">
    <name type="scientific">Aliiglaciecola lipolytica E3</name>
    <dbReference type="NCBI Taxonomy" id="1127673"/>
    <lineage>
        <taxon>Bacteria</taxon>
        <taxon>Pseudomonadati</taxon>
        <taxon>Pseudomonadota</taxon>
        <taxon>Gammaproteobacteria</taxon>
        <taxon>Alteromonadales</taxon>
        <taxon>Alteromonadaceae</taxon>
        <taxon>Aliiglaciecola</taxon>
    </lineage>
</organism>
<feature type="domain" description="Cell-division protein ZapC N-terminal" evidence="7">
    <location>
        <begin position="1"/>
        <end position="89"/>
    </location>
</feature>
<dbReference type="InterPro" id="IPR048372">
    <property type="entry name" value="ZapC_C"/>
</dbReference>
<keyword evidence="9" id="KW-1185">Reference proteome</keyword>
<keyword evidence="1 5" id="KW-0963">Cytoplasm</keyword>
<feature type="domain" description="Cell-division protein ZapC C-terminal" evidence="6">
    <location>
        <begin position="90"/>
        <end position="168"/>
    </location>
</feature>
<comment type="function">
    <text evidence="5">Contributes to the efficiency of the cell division process by stabilizing the polymeric form of the cell division protein FtsZ. Acts by promoting interactions between FtsZ protofilaments and suppressing the GTPase activity of FtsZ.</text>
</comment>
<reference evidence="8 9" key="1">
    <citation type="journal article" date="2017" name="Antonie Van Leeuwenhoek">
        <title>Rhizobium rhizosphaerae sp. nov., a novel species isolated from rice rhizosphere.</title>
        <authorList>
            <person name="Zhao J.J."/>
            <person name="Zhang J."/>
            <person name="Zhang R.J."/>
            <person name="Zhang C.W."/>
            <person name="Yin H.Q."/>
            <person name="Zhang X.X."/>
        </authorList>
    </citation>
    <scope>NUCLEOTIDE SEQUENCE [LARGE SCALE GENOMIC DNA]</scope>
    <source>
        <strain evidence="8 9">E3</strain>
    </source>
</reference>
<evidence type="ECO:0000256" key="5">
    <source>
        <dbReference type="HAMAP-Rule" id="MF_00906"/>
    </source>
</evidence>
<keyword evidence="2 5" id="KW-0132">Cell division</keyword>
<dbReference type="STRING" id="1127673.GLIP_2177"/>